<dbReference type="InterPro" id="IPR015944">
    <property type="entry name" value="Gly-tRNA-synth_bsu"/>
</dbReference>
<keyword evidence="9 11" id="KW-0030">Aminoacyl-tRNA synthetase</keyword>
<dbReference type="GO" id="GO:0006420">
    <property type="term" value="P:arginyl-tRNA aminoacylation"/>
    <property type="evidence" value="ECO:0007669"/>
    <property type="project" value="InterPro"/>
</dbReference>
<dbReference type="AlphaFoldDB" id="A0A1S9ZHP8"/>
<comment type="caution">
    <text evidence="13">The sequence shown here is derived from an EMBL/GenBank/DDBJ whole genome shotgun (WGS) entry which is preliminary data.</text>
</comment>
<evidence type="ECO:0000256" key="4">
    <source>
        <dbReference type="ARBA" id="ARBA00022490"/>
    </source>
</evidence>
<dbReference type="GO" id="GO:0004814">
    <property type="term" value="F:arginine-tRNA ligase activity"/>
    <property type="evidence" value="ECO:0007669"/>
    <property type="project" value="InterPro"/>
</dbReference>
<organism evidence="13 14">
    <name type="scientific">Moraxella canis</name>
    <dbReference type="NCBI Taxonomy" id="90239"/>
    <lineage>
        <taxon>Bacteria</taxon>
        <taxon>Pseudomonadati</taxon>
        <taxon>Pseudomonadota</taxon>
        <taxon>Gammaproteobacteria</taxon>
        <taxon>Moraxellales</taxon>
        <taxon>Moraxellaceae</taxon>
        <taxon>Moraxella</taxon>
    </lineage>
</organism>
<dbReference type="RefSeq" id="WP_078256502.1">
    <property type="nucleotide sequence ID" value="NZ_MUXT01000009.1"/>
</dbReference>
<name>A0A1S9ZHP8_9GAMM</name>
<dbReference type="PANTHER" id="PTHR30075">
    <property type="entry name" value="GLYCYL-TRNA SYNTHETASE"/>
    <property type="match status" value="1"/>
</dbReference>
<dbReference type="GO" id="GO:0005829">
    <property type="term" value="C:cytosol"/>
    <property type="evidence" value="ECO:0007669"/>
    <property type="project" value="TreeGrafter"/>
</dbReference>
<comment type="similarity">
    <text evidence="2 11">Belongs to the class-II aminoacyl-tRNA synthetase family.</text>
</comment>
<dbReference type="SUPFAM" id="SSF109604">
    <property type="entry name" value="HD-domain/PDEase-like"/>
    <property type="match status" value="1"/>
</dbReference>
<comment type="subunit">
    <text evidence="3 11">Tetramer of two alpha and two beta subunits.</text>
</comment>
<dbReference type="HAMAP" id="MF_00255">
    <property type="entry name" value="Gly_tRNA_synth_beta"/>
    <property type="match status" value="1"/>
</dbReference>
<dbReference type="SMART" id="SM00836">
    <property type="entry name" value="DALR_1"/>
    <property type="match status" value="1"/>
</dbReference>
<dbReference type="EMBL" id="MUXT01000009">
    <property type="protein sequence ID" value="OOR82867.1"/>
    <property type="molecule type" value="Genomic_DNA"/>
</dbReference>
<evidence type="ECO:0000259" key="12">
    <source>
        <dbReference type="SMART" id="SM00836"/>
    </source>
</evidence>
<keyword evidence="5 11" id="KW-0436">Ligase</keyword>
<evidence type="ECO:0000313" key="14">
    <source>
        <dbReference type="Proteomes" id="UP000190322"/>
    </source>
</evidence>
<comment type="subcellular location">
    <subcellularLocation>
        <location evidence="1 11">Cytoplasm</location>
    </subcellularLocation>
</comment>
<evidence type="ECO:0000313" key="13">
    <source>
        <dbReference type="EMBL" id="OOR82867.1"/>
    </source>
</evidence>
<dbReference type="NCBIfam" id="TIGR00211">
    <property type="entry name" value="glyS"/>
    <property type="match status" value="1"/>
</dbReference>
<feature type="domain" description="DALR anticodon binding" evidence="12">
    <location>
        <begin position="588"/>
        <end position="687"/>
    </location>
</feature>
<evidence type="ECO:0000256" key="9">
    <source>
        <dbReference type="ARBA" id="ARBA00023146"/>
    </source>
</evidence>
<dbReference type="InterPro" id="IPR008909">
    <property type="entry name" value="DALR_anticod-bd"/>
</dbReference>
<proteinExistence type="inferred from homology"/>
<evidence type="ECO:0000256" key="10">
    <source>
        <dbReference type="ARBA" id="ARBA00047937"/>
    </source>
</evidence>
<evidence type="ECO:0000256" key="5">
    <source>
        <dbReference type="ARBA" id="ARBA00022598"/>
    </source>
</evidence>
<evidence type="ECO:0000256" key="11">
    <source>
        <dbReference type="HAMAP-Rule" id="MF_00255"/>
    </source>
</evidence>
<dbReference type="InterPro" id="IPR006194">
    <property type="entry name" value="Gly-tRNA-synth_heterodimer"/>
</dbReference>
<dbReference type="Pfam" id="PF02092">
    <property type="entry name" value="tRNA_synt_2f"/>
    <property type="match status" value="1"/>
</dbReference>
<evidence type="ECO:0000256" key="1">
    <source>
        <dbReference type="ARBA" id="ARBA00004496"/>
    </source>
</evidence>
<evidence type="ECO:0000256" key="8">
    <source>
        <dbReference type="ARBA" id="ARBA00022917"/>
    </source>
</evidence>
<sequence length="692" mass="76487">MTTILFELGTEELPPKNLKTLRDALKHSVQTLLNDQNISFDDIRAFAAPRRLALTITGVGEFQPDRIETKKGPSVKAAFDESGQLTRAGQGFLQGLNATGLNLSAEDLGRIADKKGEYIAYDLTIKGEKITDLMPTILQKALDDLPIAKRMRSGNDRHEFVRPVQWVVLMSDAAVIEATIQGHKTGNQSRGHRYHSPDFFVIDHADHYENLLKNHHVIADFDQRQADILAQVKTLADEVNGTAIIPQELLDEVTALVDLPVALRASFEERFLAVPQEALISTMQADQKYFCLTDQAGKLMPHFIFISNINSKDPAEVIAGNEKVVRPRLSDAEFFFLQDQKQPLFELSNHLKTQVFQDKLGTLWEKSERVANLAAFIANQMDADTDAAHRAGLLSKCDLASTLVGEFPELQGVAGTYYARLNQEPDAVADAIEEQYLPKFSGDQLPATDVGTALALADRLDTLVGIFGIGEIPSGSKDPFSLRRASIGILRILIEKRLHLSLPDLVKKALMGYGDKLENVDETLTEVMEFINARYRAMYSEQGVAVDTIQAVQAVQTDVPMDFYERIQAVTAFRALPQAGILAENNKRVANILAKADTVQGAVDPQNLIEPAEQALYDAIESAKASVQPLNDDGDYQGVLTTLVSLSEPLTQFFDHVMVNADDETLKRNRLTLLNQVRGLFLSVADIGLLQQ</sequence>
<dbReference type="Proteomes" id="UP000190322">
    <property type="component" value="Unassembled WGS sequence"/>
</dbReference>
<evidence type="ECO:0000256" key="2">
    <source>
        <dbReference type="ARBA" id="ARBA00008226"/>
    </source>
</evidence>
<keyword evidence="6 11" id="KW-0547">Nucleotide-binding</keyword>
<evidence type="ECO:0000256" key="6">
    <source>
        <dbReference type="ARBA" id="ARBA00022741"/>
    </source>
</evidence>
<keyword evidence="7 11" id="KW-0067">ATP-binding</keyword>
<accession>A0A1S9ZHP8</accession>
<dbReference type="Pfam" id="PF05746">
    <property type="entry name" value="DALR_1"/>
    <property type="match status" value="1"/>
</dbReference>
<evidence type="ECO:0000256" key="7">
    <source>
        <dbReference type="ARBA" id="ARBA00022840"/>
    </source>
</evidence>
<dbReference type="GO" id="GO:0005524">
    <property type="term" value="F:ATP binding"/>
    <property type="evidence" value="ECO:0007669"/>
    <property type="project" value="UniProtKB-UniRule"/>
</dbReference>
<gene>
    <name evidence="11" type="primary">glyS</name>
    <name evidence="13" type="ORF">B0180_08255</name>
</gene>
<comment type="catalytic activity">
    <reaction evidence="10 11">
        <text>tRNA(Gly) + glycine + ATP = glycyl-tRNA(Gly) + AMP + diphosphate</text>
        <dbReference type="Rhea" id="RHEA:16013"/>
        <dbReference type="Rhea" id="RHEA-COMP:9664"/>
        <dbReference type="Rhea" id="RHEA-COMP:9683"/>
        <dbReference type="ChEBI" id="CHEBI:30616"/>
        <dbReference type="ChEBI" id="CHEBI:33019"/>
        <dbReference type="ChEBI" id="CHEBI:57305"/>
        <dbReference type="ChEBI" id="CHEBI:78442"/>
        <dbReference type="ChEBI" id="CHEBI:78522"/>
        <dbReference type="ChEBI" id="CHEBI:456215"/>
        <dbReference type="EC" id="6.1.1.14"/>
    </reaction>
</comment>
<dbReference type="PROSITE" id="PS50861">
    <property type="entry name" value="AA_TRNA_LIGASE_II_GLYAB"/>
    <property type="match status" value="1"/>
</dbReference>
<protein>
    <recommendedName>
        <fullName evidence="11">Glycine--tRNA ligase beta subunit</fullName>
        <ecNumber evidence="11">6.1.1.14</ecNumber>
    </recommendedName>
    <alternativeName>
        <fullName evidence="11">Glycyl-tRNA synthetase beta subunit</fullName>
        <shortName evidence="11">GlyRS</shortName>
    </alternativeName>
</protein>
<dbReference type="PRINTS" id="PR01045">
    <property type="entry name" value="TRNASYNTHGB"/>
</dbReference>
<dbReference type="GO" id="GO:0006426">
    <property type="term" value="P:glycyl-tRNA aminoacylation"/>
    <property type="evidence" value="ECO:0007669"/>
    <property type="project" value="UniProtKB-UniRule"/>
</dbReference>
<dbReference type="EC" id="6.1.1.14" evidence="11"/>
<reference evidence="13 14" key="1">
    <citation type="submission" date="2017-02" db="EMBL/GenBank/DDBJ databases">
        <title>Draft genome sequence of Moraxella canis CCUG 8415A type strain.</title>
        <authorList>
            <person name="Engstrom-Jakobsson H."/>
            <person name="Salva-Serra F."/>
            <person name="Thorell K."/>
            <person name="Gonzales-Siles L."/>
            <person name="Karlsson R."/>
            <person name="Boulund F."/>
            <person name="Engstrand L."/>
            <person name="Moore E."/>
        </authorList>
    </citation>
    <scope>NUCLEOTIDE SEQUENCE [LARGE SCALE GENOMIC DNA]</scope>
    <source>
        <strain evidence="13 14">CCUG 8415A</strain>
    </source>
</reference>
<keyword evidence="4 11" id="KW-0963">Cytoplasm</keyword>
<evidence type="ECO:0000256" key="3">
    <source>
        <dbReference type="ARBA" id="ARBA00011209"/>
    </source>
</evidence>
<dbReference type="PANTHER" id="PTHR30075:SF2">
    <property type="entry name" value="GLYCINE--TRNA LIGASE, CHLOROPLASTIC_MITOCHONDRIAL 2"/>
    <property type="match status" value="1"/>
</dbReference>
<keyword evidence="8 11" id="KW-0648">Protein biosynthesis</keyword>
<dbReference type="GO" id="GO:0004820">
    <property type="term" value="F:glycine-tRNA ligase activity"/>
    <property type="evidence" value="ECO:0007669"/>
    <property type="project" value="UniProtKB-UniRule"/>
</dbReference>